<dbReference type="OrthoDB" id="3512640at2759"/>
<dbReference type="FunCoup" id="A0A066WE83">
    <property type="interactions" value="250"/>
</dbReference>
<evidence type="ECO:0000313" key="6">
    <source>
        <dbReference type="EMBL" id="KDN52086.1"/>
    </source>
</evidence>
<dbReference type="InterPro" id="IPR015424">
    <property type="entry name" value="PyrdxlP-dep_Trfase"/>
</dbReference>
<dbReference type="PROSITE" id="PS00868">
    <property type="entry name" value="CYS_MET_METAB_PP"/>
    <property type="match status" value="1"/>
</dbReference>
<name>A0A066WE83_TILAU</name>
<proteinExistence type="inferred from homology"/>
<dbReference type="HOGENOM" id="CLU_018986_3_0_1"/>
<dbReference type="RefSeq" id="XP_013244936.1">
    <property type="nucleotide sequence ID" value="XM_013389482.1"/>
</dbReference>
<dbReference type="Gene3D" id="3.40.640.10">
    <property type="entry name" value="Type I PLP-dependent aspartate aminotransferase-like (Major domain)"/>
    <property type="match status" value="1"/>
</dbReference>
<sequence>MSSGSLGAALPVLPTPQLATALLHTDDPDHKTHANHSVAPSIQTSTTFRSAPFDSQIATDIRNGAPLNWQDPGIEIYSRYNQDTRGRTEKVLSKLMGAEAITFGSGVAAGHACMQHYAPSVIAIRKGYMGIHAAIAVYRRGRTDLKIIDLDDEYPTLSKTEAEKDGVRRGGLLVWVETPLNPTGEVRDLKRYVQKAHAAGGYIGVDATLAPPPLQDPFKQGADFVMHSATKYMGGHSDLLVGVVAVKSKVEWESLFWYRVATGAVPGNLESYLLLRSLRTITLRVQRQSETAHKLAQWLYSLTVDAAHPSEDVEDKELVGGKVVEWVWHGSLQPRNDKDPSARPTEGADFDPRDQMPGGFSACFSIRFASAGQAAKVPHSTEYFTPATSLGGVESLLEHRILSQASEDPRLVRISVGLEDFADLQADLRRAFQANLSA</sequence>
<dbReference type="STRING" id="1037660.A0A066WE83"/>
<dbReference type="GO" id="GO:0005737">
    <property type="term" value="C:cytoplasm"/>
    <property type="evidence" value="ECO:0007669"/>
    <property type="project" value="TreeGrafter"/>
</dbReference>
<dbReference type="PIRSF" id="PIRSF001434">
    <property type="entry name" value="CGS"/>
    <property type="match status" value="1"/>
</dbReference>
<comment type="caution">
    <text evidence="6">The sequence shown here is derived from an EMBL/GenBank/DDBJ whole genome shotgun (WGS) entry which is preliminary data.</text>
</comment>
<accession>A0A066WE83</accession>
<keyword evidence="2 3" id="KW-0663">Pyridoxal phosphate</keyword>
<dbReference type="InterPro" id="IPR015422">
    <property type="entry name" value="PyrdxlP-dep_Trfase_small"/>
</dbReference>
<evidence type="ECO:0000256" key="4">
    <source>
        <dbReference type="RuleBase" id="RU362118"/>
    </source>
</evidence>
<dbReference type="EMBL" id="JMSN01000014">
    <property type="protein sequence ID" value="KDN52086.1"/>
    <property type="molecule type" value="Genomic_DNA"/>
</dbReference>
<reference evidence="6 7" key="1">
    <citation type="submission" date="2014-05" db="EMBL/GenBank/DDBJ databases">
        <title>Draft genome sequence of a rare smut relative, Tilletiaria anomala UBC 951.</title>
        <authorList>
            <consortium name="DOE Joint Genome Institute"/>
            <person name="Toome M."/>
            <person name="Kuo A."/>
            <person name="Henrissat B."/>
            <person name="Lipzen A."/>
            <person name="Tritt A."/>
            <person name="Yoshinaga Y."/>
            <person name="Zane M."/>
            <person name="Barry K."/>
            <person name="Grigoriev I.V."/>
            <person name="Spatafora J.W."/>
            <person name="Aimea M.C."/>
        </authorList>
    </citation>
    <scope>NUCLEOTIDE SEQUENCE [LARGE SCALE GENOMIC DNA]</scope>
    <source>
        <strain evidence="6 7">UBC 951</strain>
    </source>
</reference>
<dbReference type="PANTHER" id="PTHR11808">
    <property type="entry name" value="TRANS-SULFURATION ENZYME FAMILY MEMBER"/>
    <property type="match status" value="1"/>
</dbReference>
<comment type="cofactor">
    <cofactor evidence="1 4">
        <name>pyridoxal 5'-phosphate</name>
        <dbReference type="ChEBI" id="CHEBI:597326"/>
    </cofactor>
</comment>
<protein>
    <submittedName>
        <fullName evidence="6">Cystathionine gamma-synthase</fullName>
    </submittedName>
</protein>
<dbReference type="GO" id="GO:0016846">
    <property type="term" value="F:carbon-sulfur lyase activity"/>
    <property type="evidence" value="ECO:0007669"/>
    <property type="project" value="TreeGrafter"/>
</dbReference>
<evidence type="ECO:0000256" key="1">
    <source>
        <dbReference type="ARBA" id="ARBA00001933"/>
    </source>
</evidence>
<dbReference type="InParanoid" id="A0A066WE83"/>
<dbReference type="GO" id="GO:0030170">
    <property type="term" value="F:pyridoxal phosphate binding"/>
    <property type="evidence" value="ECO:0007669"/>
    <property type="project" value="InterPro"/>
</dbReference>
<dbReference type="InterPro" id="IPR000277">
    <property type="entry name" value="Cys/Met-Metab_PyrdxlP-dep_enz"/>
</dbReference>
<dbReference type="OMA" id="VNFRYAR"/>
<feature type="region of interest" description="Disordered" evidence="5">
    <location>
        <begin position="332"/>
        <end position="352"/>
    </location>
</feature>
<dbReference type="PANTHER" id="PTHR11808:SF35">
    <property type="entry name" value="CYSTATHIONINE GAMMA-SYNTHASE (AFU_ORTHOLOGUE AFUA_7G01590)"/>
    <property type="match status" value="1"/>
</dbReference>
<evidence type="ECO:0000256" key="2">
    <source>
        <dbReference type="ARBA" id="ARBA00022898"/>
    </source>
</evidence>
<organism evidence="6 7">
    <name type="scientific">Tilletiaria anomala (strain ATCC 24038 / CBS 436.72 / UBC 951)</name>
    <dbReference type="NCBI Taxonomy" id="1037660"/>
    <lineage>
        <taxon>Eukaryota</taxon>
        <taxon>Fungi</taxon>
        <taxon>Dikarya</taxon>
        <taxon>Basidiomycota</taxon>
        <taxon>Ustilaginomycotina</taxon>
        <taxon>Exobasidiomycetes</taxon>
        <taxon>Georgefischeriales</taxon>
        <taxon>Tilletiariaceae</taxon>
        <taxon>Tilletiaria</taxon>
    </lineage>
</organism>
<keyword evidence="7" id="KW-1185">Reference proteome</keyword>
<dbReference type="GeneID" id="25263934"/>
<comment type="similarity">
    <text evidence="4">Belongs to the trans-sulfuration enzymes family.</text>
</comment>
<dbReference type="SUPFAM" id="SSF53383">
    <property type="entry name" value="PLP-dependent transferases"/>
    <property type="match status" value="1"/>
</dbReference>
<dbReference type="AlphaFoldDB" id="A0A066WE83"/>
<dbReference type="Proteomes" id="UP000027361">
    <property type="component" value="Unassembled WGS sequence"/>
</dbReference>
<dbReference type="GO" id="GO:0019346">
    <property type="term" value="P:transsulfuration"/>
    <property type="evidence" value="ECO:0007669"/>
    <property type="project" value="InterPro"/>
</dbReference>
<dbReference type="InterPro" id="IPR054542">
    <property type="entry name" value="Cys_met_metab_PP"/>
</dbReference>
<dbReference type="Pfam" id="PF01053">
    <property type="entry name" value="Cys_Met_Meta_PP"/>
    <property type="match status" value="1"/>
</dbReference>
<feature type="modified residue" description="N6-(pyridoxal phosphate)lysine" evidence="3">
    <location>
        <position position="231"/>
    </location>
</feature>
<evidence type="ECO:0000313" key="7">
    <source>
        <dbReference type="Proteomes" id="UP000027361"/>
    </source>
</evidence>
<gene>
    <name evidence="6" type="ORF">K437DRAFT_254642</name>
</gene>
<dbReference type="Gene3D" id="3.90.1150.10">
    <property type="entry name" value="Aspartate Aminotransferase, domain 1"/>
    <property type="match status" value="1"/>
</dbReference>
<evidence type="ECO:0000256" key="3">
    <source>
        <dbReference type="PIRSR" id="PIRSR001434-2"/>
    </source>
</evidence>
<dbReference type="InterPro" id="IPR015421">
    <property type="entry name" value="PyrdxlP-dep_Trfase_major"/>
</dbReference>
<evidence type="ECO:0000256" key="5">
    <source>
        <dbReference type="SAM" id="MobiDB-lite"/>
    </source>
</evidence>